<dbReference type="Pfam" id="PF03610">
    <property type="entry name" value="EIIA-man"/>
    <property type="match status" value="1"/>
</dbReference>
<evidence type="ECO:0000313" key="2">
    <source>
        <dbReference type="Proteomes" id="UP001592582"/>
    </source>
</evidence>
<evidence type="ECO:0000313" key="1">
    <source>
        <dbReference type="EMBL" id="MFC1412681.1"/>
    </source>
</evidence>
<gene>
    <name evidence="1" type="ORF">ACEZDG_25770</name>
</gene>
<reference evidence="1 2" key="1">
    <citation type="submission" date="2024-09" db="EMBL/GenBank/DDBJ databases">
        <authorList>
            <person name="Lee S.D."/>
        </authorList>
    </citation>
    <scope>NUCLEOTIDE SEQUENCE [LARGE SCALE GENOMIC DNA]</scope>
    <source>
        <strain evidence="1 2">N1-1</strain>
    </source>
</reference>
<dbReference type="InterPro" id="IPR039643">
    <property type="entry name" value="DhaM"/>
</dbReference>
<dbReference type="InterPro" id="IPR036662">
    <property type="entry name" value="PTS_EIIA_man-typ_sf"/>
</dbReference>
<keyword evidence="2" id="KW-1185">Reference proteome</keyword>
<dbReference type="Gene3D" id="3.40.50.510">
    <property type="entry name" value="Phosphotransferase system, mannose-type IIA component"/>
    <property type="match status" value="1"/>
</dbReference>
<dbReference type="PROSITE" id="PS51096">
    <property type="entry name" value="PTS_EIIA_TYPE_4"/>
    <property type="match status" value="1"/>
</dbReference>
<dbReference type="EMBL" id="JBHEZX010000012">
    <property type="protein sequence ID" value="MFC1412681.1"/>
    <property type="molecule type" value="Genomic_DNA"/>
</dbReference>
<dbReference type="PANTHER" id="PTHR38594:SF1">
    <property type="entry name" value="PEP-DEPENDENT DIHYDROXYACETONE KINASE, PHOSPHORYL DONOR SUBUNIT DHAM"/>
    <property type="match status" value="1"/>
</dbReference>
<name>A0ABV6VG91_9ACTN</name>
<dbReference type="Proteomes" id="UP001592582">
    <property type="component" value="Unassembled WGS sequence"/>
</dbReference>
<dbReference type="SUPFAM" id="SSF53062">
    <property type="entry name" value="PTS system fructose IIA component-like"/>
    <property type="match status" value="1"/>
</dbReference>
<organism evidence="1 2">
    <name type="scientific">Streptacidiphilus alkalitolerans</name>
    <dbReference type="NCBI Taxonomy" id="3342712"/>
    <lineage>
        <taxon>Bacteria</taxon>
        <taxon>Bacillati</taxon>
        <taxon>Actinomycetota</taxon>
        <taxon>Actinomycetes</taxon>
        <taxon>Kitasatosporales</taxon>
        <taxon>Streptomycetaceae</taxon>
        <taxon>Streptacidiphilus</taxon>
    </lineage>
</organism>
<sequence>MGGEARVMALRPEAEDTGEDVAVVPAARTLRVLPLAGLDRVGVVLVSHSARVADAVAALAVELLGTGDPGPLATAGGDGDGGTGTSAALVVAAAKQADQGMGVAVLVDLGSAVTTVQEVLANAEARGLPFPVRLADAPFLEGAVAAVATAAAGGDLAAVIESAEDGYVVRKL</sequence>
<comment type="caution">
    <text evidence="1">The sequence shown here is derived from an EMBL/GenBank/DDBJ whole genome shotgun (WGS) entry which is preliminary data.</text>
</comment>
<proteinExistence type="predicted"/>
<accession>A0ABV6VG91</accession>
<dbReference type="InterPro" id="IPR004701">
    <property type="entry name" value="PTS_EIIA_man-typ"/>
</dbReference>
<protein>
    <submittedName>
        <fullName evidence="1">PTS fructose transporter subunit IIA</fullName>
    </submittedName>
</protein>
<dbReference type="PANTHER" id="PTHR38594">
    <property type="entry name" value="PEP-DEPENDENT DIHYDROXYACETONE KINASE, PHOSPHORYL DONOR SUBUNIT DHAM"/>
    <property type="match status" value="1"/>
</dbReference>